<proteinExistence type="inferred from homology"/>
<organism evidence="13 14">
    <name type="scientific">Vigna unguiculata</name>
    <name type="common">Cowpea</name>
    <dbReference type="NCBI Taxonomy" id="3917"/>
    <lineage>
        <taxon>Eukaryota</taxon>
        <taxon>Viridiplantae</taxon>
        <taxon>Streptophyta</taxon>
        <taxon>Embryophyta</taxon>
        <taxon>Tracheophyta</taxon>
        <taxon>Spermatophyta</taxon>
        <taxon>Magnoliopsida</taxon>
        <taxon>eudicotyledons</taxon>
        <taxon>Gunneridae</taxon>
        <taxon>Pentapetalae</taxon>
        <taxon>rosids</taxon>
        <taxon>fabids</taxon>
        <taxon>Fabales</taxon>
        <taxon>Fabaceae</taxon>
        <taxon>Papilionoideae</taxon>
        <taxon>50 kb inversion clade</taxon>
        <taxon>NPAAA clade</taxon>
        <taxon>indigoferoid/millettioid clade</taxon>
        <taxon>Phaseoleae</taxon>
        <taxon>Vigna</taxon>
    </lineage>
</organism>
<dbReference type="FunFam" id="3.80.10.10:FF:000041">
    <property type="entry name" value="LRR receptor-like serine/threonine-protein kinase ERECTA"/>
    <property type="match status" value="1"/>
</dbReference>
<gene>
    <name evidence="13" type="ORF">DEO72_LG8g1470</name>
</gene>
<keyword evidence="4" id="KW-0433">Leucine-rich repeat</keyword>
<dbReference type="InterPro" id="IPR051502">
    <property type="entry name" value="RLP_Defense_Trigger"/>
</dbReference>
<keyword evidence="3" id="KW-1003">Cell membrane</keyword>
<feature type="domain" description="Leucine-rich repeat-containing N-terminal plant-type" evidence="12">
    <location>
        <begin position="119"/>
        <end position="165"/>
    </location>
</feature>
<evidence type="ECO:0000256" key="11">
    <source>
        <dbReference type="ARBA" id="ARBA00023180"/>
    </source>
</evidence>
<name>A0A4D6MPR2_VIGUN</name>
<dbReference type="Pfam" id="PF00560">
    <property type="entry name" value="LRR_1"/>
    <property type="match status" value="3"/>
</dbReference>
<keyword evidence="13" id="KW-0808">Transferase</keyword>
<dbReference type="InterPro" id="IPR032675">
    <property type="entry name" value="LRR_dom_sf"/>
</dbReference>
<dbReference type="InterPro" id="IPR001611">
    <property type="entry name" value="Leu-rich_rpt"/>
</dbReference>
<comment type="subcellular location">
    <subcellularLocation>
        <location evidence="1">Cell membrane</location>
        <topology evidence="1">Single-pass type I membrane protein</topology>
    </subcellularLocation>
</comment>
<dbReference type="PANTHER" id="PTHR48062">
    <property type="entry name" value="RECEPTOR-LIKE PROTEIN 14"/>
    <property type="match status" value="1"/>
</dbReference>
<keyword evidence="13" id="KW-0418">Kinase</keyword>
<dbReference type="InterPro" id="IPR013210">
    <property type="entry name" value="LRR_N_plant-typ"/>
</dbReference>
<dbReference type="PANTHER" id="PTHR48062:SF52">
    <property type="entry name" value="RECEPTOR-LIKE PROTEIN 8-RELATED"/>
    <property type="match status" value="1"/>
</dbReference>
<evidence type="ECO:0000256" key="10">
    <source>
        <dbReference type="ARBA" id="ARBA00023170"/>
    </source>
</evidence>
<keyword evidence="10 13" id="KW-0675">Receptor</keyword>
<evidence type="ECO:0000256" key="5">
    <source>
        <dbReference type="ARBA" id="ARBA00022692"/>
    </source>
</evidence>
<keyword evidence="7" id="KW-0677">Repeat</keyword>
<dbReference type="Pfam" id="PF13855">
    <property type="entry name" value="LRR_8"/>
    <property type="match status" value="3"/>
</dbReference>
<evidence type="ECO:0000256" key="9">
    <source>
        <dbReference type="ARBA" id="ARBA00023136"/>
    </source>
</evidence>
<dbReference type="FunFam" id="3.80.10.10:FF:000095">
    <property type="entry name" value="LRR receptor-like serine/threonine-protein kinase GSO1"/>
    <property type="match status" value="1"/>
</dbReference>
<evidence type="ECO:0000256" key="4">
    <source>
        <dbReference type="ARBA" id="ARBA00022614"/>
    </source>
</evidence>
<sequence length="975" mass="108830">MGEYGRVNAGLCTNLICMSSRTLQDKSELAGHISVIPFKSASATQSRGWKLVIGQTLLKFFNATLDVKLLKTRLLPESHGKDFLMFEMETETVLNFPSLNFQRVLHDIFIVLQCDGCLENERIGLLQIKSYILSPGRNERNELELGSWIENRSSDCCAWNRVKCSNISTQQHVTHLFLAGLNSRGSHLINGSLFSSFQELLSLDLSSNDYQGWIGKGFPRLMKLENLKLSYNSMNGVLSDIDIQNLPRLKVLDLATNNLYGSVEGLCEIQDLIELGLNSNRFSGKIPKCLSIFRNLQVLDLSQNQFSGNFPSFIRNMTSLSYLSLYGNDLQGSFSLSTLANHSKLQVLYISSTSPKIQVETENEQWFPTFQLKSLILRSCKLNLDKGSLIPSFLQYQKELQYIDISHNKLVGAFPNWLIQNNSRLKYFSVSNNLFDGKLELSSIRQNITWLDISNNNVSGSLPKDIGAFLPVVSRLNLSTNNFEGSIPTSIGEMQKLSSLDLSHNHFSGEIPDELAIGCISLVALRLSNNLFHGNIPKFSNFTYLSQLFVNNNNLNCTLKEVFENLNGNGLMTIDISNNSVSGSIPSSIAKLSRVWVLLMGNNQLEGEIPIEFSNLVMLSVLDLSQNRLFGSISHLNPSILRFLYLQKNAFSGSIPLRFFESSSLKTLDLRDNNFSGNIPYMIDKLSELRVLSLGGNNFAGYIPIQLCQLPKITIMDLSHNKLKGSIPSCFNNISFGLEENYDSSDKSLVYSTVLLNSPIEYTGNASVSLFMPSPDYQNEDINAIVEFGTKNNIYTYKGFILEKMTGLDLSCNMLRGSIPFQIGDMQKVRVLNLSHNYLSGSIPNTFSNLARIESLDLSYNNLSGEIPFQMVKLNNLAIFNVSFNNLSGVAPSTGQFGTFVEDSYLGNPFLCAELLTHTCEASPPSQLNHIEGKETMIDMVCYDPNLLPLPLVVIVGDNRVVSLRALLVVQRETN</sequence>
<evidence type="ECO:0000256" key="6">
    <source>
        <dbReference type="ARBA" id="ARBA00022729"/>
    </source>
</evidence>
<accession>A0A4D6MPR2</accession>
<keyword evidence="8" id="KW-1133">Transmembrane helix</keyword>
<dbReference type="Gene3D" id="3.80.10.10">
    <property type="entry name" value="Ribonuclease Inhibitor"/>
    <property type="match status" value="5"/>
</dbReference>
<keyword evidence="5" id="KW-0812">Transmembrane</keyword>
<evidence type="ECO:0000256" key="2">
    <source>
        <dbReference type="ARBA" id="ARBA00009592"/>
    </source>
</evidence>
<keyword evidence="9" id="KW-0472">Membrane</keyword>
<keyword evidence="6" id="KW-0732">Signal</keyword>
<dbReference type="GO" id="GO:0016301">
    <property type="term" value="F:kinase activity"/>
    <property type="evidence" value="ECO:0007669"/>
    <property type="project" value="UniProtKB-KW"/>
</dbReference>
<evidence type="ECO:0000256" key="7">
    <source>
        <dbReference type="ARBA" id="ARBA00022737"/>
    </source>
</evidence>
<evidence type="ECO:0000256" key="3">
    <source>
        <dbReference type="ARBA" id="ARBA00022475"/>
    </source>
</evidence>
<reference evidence="13 14" key="1">
    <citation type="submission" date="2019-04" db="EMBL/GenBank/DDBJ databases">
        <title>An improved genome assembly and genetic linkage map for asparagus bean, Vigna unguiculata ssp. sesquipedialis.</title>
        <authorList>
            <person name="Xia Q."/>
            <person name="Zhang R."/>
            <person name="Dong Y."/>
        </authorList>
    </citation>
    <scope>NUCLEOTIDE SEQUENCE [LARGE SCALE GENOMIC DNA]</scope>
    <source>
        <tissue evidence="13">Leaf</tissue>
    </source>
</reference>
<keyword evidence="14" id="KW-1185">Reference proteome</keyword>
<dbReference type="GO" id="GO:0005886">
    <property type="term" value="C:plasma membrane"/>
    <property type="evidence" value="ECO:0007669"/>
    <property type="project" value="UniProtKB-SubCell"/>
</dbReference>
<dbReference type="EMBL" id="CP039352">
    <property type="protein sequence ID" value="QCE03446.1"/>
    <property type="molecule type" value="Genomic_DNA"/>
</dbReference>
<dbReference type="SUPFAM" id="SSF52058">
    <property type="entry name" value="L domain-like"/>
    <property type="match status" value="3"/>
</dbReference>
<evidence type="ECO:0000256" key="1">
    <source>
        <dbReference type="ARBA" id="ARBA00004251"/>
    </source>
</evidence>
<comment type="similarity">
    <text evidence="2">Belongs to the RLP family.</text>
</comment>
<dbReference type="AlphaFoldDB" id="A0A4D6MPR2"/>
<dbReference type="Proteomes" id="UP000501690">
    <property type="component" value="Linkage Group LG8"/>
</dbReference>
<dbReference type="Pfam" id="PF08263">
    <property type="entry name" value="LRRNT_2"/>
    <property type="match status" value="1"/>
</dbReference>
<protein>
    <submittedName>
        <fullName evidence="13">LRR receptor-like serine/threonine-protein kinase FLS2</fullName>
    </submittedName>
</protein>
<evidence type="ECO:0000313" key="14">
    <source>
        <dbReference type="Proteomes" id="UP000501690"/>
    </source>
</evidence>
<evidence type="ECO:0000256" key="8">
    <source>
        <dbReference type="ARBA" id="ARBA00022989"/>
    </source>
</evidence>
<dbReference type="InterPro" id="IPR003591">
    <property type="entry name" value="Leu-rich_rpt_typical-subtyp"/>
</dbReference>
<evidence type="ECO:0000313" key="13">
    <source>
        <dbReference type="EMBL" id="QCE03446.1"/>
    </source>
</evidence>
<dbReference type="SMART" id="SM00369">
    <property type="entry name" value="LRR_TYP"/>
    <property type="match status" value="8"/>
</dbReference>
<keyword evidence="11" id="KW-0325">Glycoprotein</keyword>
<dbReference type="FunFam" id="3.80.10.10:FF:000111">
    <property type="entry name" value="LRR receptor-like serine/threonine-protein kinase ERECTA"/>
    <property type="match status" value="1"/>
</dbReference>
<evidence type="ECO:0000259" key="12">
    <source>
        <dbReference type="Pfam" id="PF08263"/>
    </source>
</evidence>